<dbReference type="RefSeq" id="WP_193539911.1">
    <property type="nucleotide sequence ID" value="NZ_JADCLJ010000025.1"/>
</dbReference>
<name>A0ABR9QQ62_9BACI</name>
<dbReference type="Pfam" id="PF10648">
    <property type="entry name" value="Gmad2"/>
    <property type="match status" value="1"/>
</dbReference>
<feature type="region of interest" description="Disordered" evidence="1">
    <location>
        <begin position="19"/>
        <end position="49"/>
    </location>
</feature>
<evidence type="ECO:0000313" key="4">
    <source>
        <dbReference type="Proteomes" id="UP001516662"/>
    </source>
</evidence>
<accession>A0ABR9QQ62</accession>
<feature type="domain" description="Bacterial spore germination immunoglobulin-like" evidence="2">
    <location>
        <begin position="58"/>
        <end position="143"/>
    </location>
</feature>
<sequence length="160" mass="18117">MNKLLTMFIVALAFLSGCNNDETPPPEQTQETENNQADDTTDEETTDEHGAQNEAFHVEYPQPGDSVEYTFTVKGEAQVYEGSFAYRLVADDGEELVREYVQVNQEDHEGKGLWRSFEFTVYLDDHTTPSATLYLYEESEKDGTVTNELAIPITFIPSEE</sequence>
<dbReference type="EMBL" id="JADCLJ010000025">
    <property type="protein sequence ID" value="MBE4910638.1"/>
    <property type="molecule type" value="Genomic_DNA"/>
</dbReference>
<comment type="caution">
    <text evidence="3">The sequence shown here is derived from an EMBL/GenBank/DDBJ whole genome shotgun (WGS) entry which is preliminary data.</text>
</comment>
<evidence type="ECO:0000313" key="3">
    <source>
        <dbReference type="EMBL" id="MBE4910638.1"/>
    </source>
</evidence>
<evidence type="ECO:0000256" key="1">
    <source>
        <dbReference type="SAM" id="MobiDB-lite"/>
    </source>
</evidence>
<dbReference type="PROSITE" id="PS51257">
    <property type="entry name" value="PROKAR_LIPOPROTEIN"/>
    <property type="match status" value="1"/>
</dbReference>
<protein>
    <recommendedName>
        <fullName evidence="2">Bacterial spore germination immunoglobulin-like domain-containing protein</fullName>
    </recommendedName>
</protein>
<keyword evidence="4" id="KW-1185">Reference proteome</keyword>
<organism evidence="3 4">
    <name type="scientific">Litchfieldia luteola</name>
    <dbReference type="NCBI Taxonomy" id="682179"/>
    <lineage>
        <taxon>Bacteria</taxon>
        <taxon>Bacillati</taxon>
        <taxon>Bacillota</taxon>
        <taxon>Bacilli</taxon>
        <taxon>Bacillales</taxon>
        <taxon>Bacillaceae</taxon>
        <taxon>Litchfieldia</taxon>
    </lineage>
</organism>
<dbReference type="InterPro" id="IPR018911">
    <property type="entry name" value="Gmad2_Ig-like_dom"/>
</dbReference>
<proteinExistence type="predicted"/>
<reference evidence="3 4" key="1">
    <citation type="submission" date="2020-10" db="EMBL/GenBank/DDBJ databases">
        <title>Bacillus sp. HD4P25, an endophyte from a halophyte.</title>
        <authorList>
            <person name="Sun J.-Q."/>
        </authorList>
    </citation>
    <scope>NUCLEOTIDE SEQUENCE [LARGE SCALE GENOMIC DNA]</scope>
    <source>
        <strain evidence="3 4">YIM 93174</strain>
    </source>
</reference>
<gene>
    <name evidence="3" type="ORF">IMZ08_21595</name>
</gene>
<evidence type="ECO:0000259" key="2">
    <source>
        <dbReference type="Pfam" id="PF10648"/>
    </source>
</evidence>
<dbReference type="Proteomes" id="UP001516662">
    <property type="component" value="Unassembled WGS sequence"/>
</dbReference>